<dbReference type="InterPro" id="IPR029033">
    <property type="entry name" value="His_PPase_superfam"/>
</dbReference>
<evidence type="ECO:0000313" key="3">
    <source>
        <dbReference type="EMBL" id="KAF2798929.1"/>
    </source>
</evidence>
<organism evidence="3 4">
    <name type="scientific">Melanomma pulvis-pyrius CBS 109.77</name>
    <dbReference type="NCBI Taxonomy" id="1314802"/>
    <lineage>
        <taxon>Eukaryota</taxon>
        <taxon>Fungi</taxon>
        <taxon>Dikarya</taxon>
        <taxon>Ascomycota</taxon>
        <taxon>Pezizomycotina</taxon>
        <taxon>Dothideomycetes</taxon>
        <taxon>Pleosporomycetidae</taxon>
        <taxon>Pleosporales</taxon>
        <taxon>Melanommataceae</taxon>
        <taxon>Melanomma</taxon>
    </lineage>
</organism>
<dbReference type="EMBL" id="MU001774">
    <property type="protein sequence ID" value="KAF2798929.1"/>
    <property type="molecule type" value="Genomic_DNA"/>
</dbReference>
<feature type="chain" id="PRO_5025415494" evidence="2">
    <location>
        <begin position="24"/>
        <end position="519"/>
    </location>
</feature>
<protein>
    <submittedName>
        <fullName evidence="3">Phosphoglycerate mutase-like protein</fullName>
    </submittedName>
</protein>
<sequence length="519" mass="57785">MPSRTPTLTTVALISAIAAALLALQWKYSSQSSQTCVSTESVPQHHGYFEYECSGKPHQSSWGSWWHPQRTWSGTNAGRLSGQSAGAVTKDWNILYHLGGNGPWVEKVHTVVEGGIAVPGGCEVEQVHMMSRHAERYPTPRAAKRMAKLIDRIKHSGIAFAGDLAFVNDWELFWSDDTQIAELTTTGPFSGSLGSFTTGVRLRTRYNNLLSKAYSLYPKVNFWASDSPRVIDTARYFASGFFGLDWLNTTNLHIISESFELGANTLTPGDTCLKYVEDEVEGHDKGYKMMEAYRSTYITAIRTRLLHQNPSMEFTDDEVYAMQEMCGFEITVRGSSHWCDVFTRDEFLGFEYARDLLHYYRAGPGTKYGAGMGWLWLNATKNLMVEGPKAGPLFFSFVHDGDIAPMITALDIINDAEHLPITHIPHARKWRKSQVSPMGGRIIFELLSCNVNNNHGQYVRININDGITAVPGCDNGPGGSCPLVTFVKKVERKGVEVGGFREMCGLEGDSEESITFLKQ</sequence>
<dbReference type="SUPFAM" id="SSF53254">
    <property type="entry name" value="Phosphoglycerate mutase-like"/>
    <property type="match status" value="1"/>
</dbReference>
<name>A0A6A6XRC8_9PLEO</name>
<dbReference type="GO" id="GO:0009277">
    <property type="term" value="C:fungal-type cell wall"/>
    <property type="evidence" value="ECO:0007669"/>
    <property type="project" value="TreeGrafter"/>
</dbReference>
<dbReference type="InterPro" id="IPR000560">
    <property type="entry name" value="His_Pase_clade-2"/>
</dbReference>
<evidence type="ECO:0000256" key="2">
    <source>
        <dbReference type="SAM" id="SignalP"/>
    </source>
</evidence>
<evidence type="ECO:0000256" key="1">
    <source>
        <dbReference type="ARBA" id="ARBA00022801"/>
    </source>
</evidence>
<dbReference type="CDD" id="cd07061">
    <property type="entry name" value="HP_HAP_like"/>
    <property type="match status" value="1"/>
</dbReference>
<dbReference type="Proteomes" id="UP000799757">
    <property type="component" value="Unassembled WGS sequence"/>
</dbReference>
<dbReference type="PANTHER" id="PTHR20963">
    <property type="entry name" value="MULTIPLE INOSITOL POLYPHOSPHATE PHOSPHATASE-RELATED"/>
    <property type="match status" value="1"/>
</dbReference>
<dbReference type="OrthoDB" id="6509975at2759"/>
<dbReference type="GO" id="GO:0003993">
    <property type="term" value="F:acid phosphatase activity"/>
    <property type="evidence" value="ECO:0007669"/>
    <property type="project" value="TreeGrafter"/>
</dbReference>
<dbReference type="PANTHER" id="PTHR20963:SF18">
    <property type="entry name" value="ACID PHOSPHATASE PHO11-RELATED"/>
    <property type="match status" value="1"/>
</dbReference>
<dbReference type="AlphaFoldDB" id="A0A6A6XRC8"/>
<proteinExistence type="predicted"/>
<gene>
    <name evidence="3" type="ORF">K505DRAFT_371384</name>
</gene>
<keyword evidence="2" id="KW-0732">Signal</keyword>
<keyword evidence="1" id="KW-0378">Hydrolase</keyword>
<feature type="signal peptide" evidence="2">
    <location>
        <begin position="1"/>
        <end position="23"/>
    </location>
</feature>
<accession>A0A6A6XRC8</accession>
<dbReference type="Gene3D" id="3.40.50.1240">
    <property type="entry name" value="Phosphoglycerate mutase-like"/>
    <property type="match status" value="1"/>
</dbReference>
<evidence type="ECO:0000313" key="4">
    <source>
        <dbReference type="Proteomes" id="UP000799757"/>
    </source>
</evidence>
<dbReference type="Pfam" id="PF00328">
    <property type="entry name" value="His_Phos_2"/>
    <property type="match status" value="1"/>
</dbReference>
<keyword evidence="4" id="KW-1185">Reference proteome</keyword>
<reference evidence="3" key="1">
    <citation type="journal article" date="2020" name="Stud. Mycol.">
        <title>101 Dothideomycetes genomes: a test case for predicting lifestyles and emergence of pathogens.</title>
        <authorList>
            <person name="Haridas S."/>
            <person name="Albert R."/>
            <person name="Binder M."/>
            <person name="Bloem J."/>
            <person name="Labutti K."/>
            <person name="Salamov A."/>
            <person name="Andreopoulos B."/>
            <person name="Baker S."/>
            <person name="Barry K."/>
            <person name="Bills G."/>
            <person name="Bluhm B."/>
            <person name="Cannon C."/>
            <person name="Castanera R."/>
            <person name="Culley D."/>
            <person name="Daum C."/>
            <person name="Ezra D."/>
            <person name="Gonzalez J."/>
            <person name="Henrissat B."/>
            <person name="Kuo A."/>
            <person name="Liang C."/>
            <person name="Lipzen A."/>
            <person name="Lutzoni F."/>
            <person name="Magnuson J."/>
            <person name="Mondo S."/>
            <person name="Nolan M."/>
            <person name="Ohm R."/>
            <person name="Pangilinan J."/>
            <person name="Park H.-J."/>
            <person name="Ramirez L."/>
            <person name="Alfaro M."/>
            <person name="Sun H."/>
            <person name="Tritt A."/>
            <person name="Yoshinaga Y."/>
            <person name="Zwiers L.-H."/>
            <person name="Turgeon B."/>
            <person name="Goodwin S."/>
            <person name="Spatafora J."/>
            <person name="Crous P."/>
            <person name="Grigoriev I."/>
        </authorList>
    </citation>
    <scope>NUCLEOTIDE SEQUENCE</scope>
    <source>
        <strain evidence="3">CBS 109.77</strain>
    </source>
</reference>